<dbReference type="InterPro" id="IPR001245">
    <property type="entry name" value="Ser-Thr/Tyr_kinase_cat_dom"/>
</dbReference>
<evidence type="ECO:0000256" key="3">
    <source>
        <dbReference type="PROSITE-ProRule" id="PRU10141"/>
    </source>
</evidence>
<feature type="signal peptide" evidence="6">
    <location>
        <begin position="1"/>
        <end position="18"/>
    </location>
</feature>
<dbReference type="FunFam" id="3.30.200.20:FF:000420">
    <property type="entry name" value="Putative receptor-like protein kinase"/>
    <property type="match status" value="1"/>
</dbReference>
<dbReference type="Pfam" id="PF07714">
    <property type="entry name" value="PK_Tyr_Ser-Thr"/>
    <property type="match status" value="1"/>
</dbReference>
<dbReference type="InterPro" id="IPR011009">
    <property type="entry name" value="Kinase-like_dom_sf"/>
</dbReference>
<feature type="binding site" evidence="3">
    <location>
        <position position="355"/>
    </location>
    <ligand>
        <name>ATP</name>
        <dbReference type="ChEBI" id="CHEBI:30616"/>
    </ligand>
</feature>
<dbReference type="SUPFAM" id="SSF56112">
    <property type="entry name" value="Protein kinase-like (PK-like)"/>
    <property type="match status" value="1"/>
</dbReference>
<keyword evidence="5" id="KW-0812">Transmembrane</keyword>
<keyword evidence="5" id="KW-1133">Transmembrane helix</keyword>
<accession>A0A1D1XWF4</accession>
<keyword evidence="1 3" id="KW-0547">Nucleotide-binding</keyword>
<sequence>MLGLFLGLLVGVVALVDTQRPLAIASDCPLDLGWSNFTLAASVCSNPNERGKCCRYINAFVAVSVARYASSTGKLGVPSAFSEMCLNSVSETLQLHGIPSNAMIFCGLGTKILVTYQCEGRATVLEMLQSPNFTDVTKNCKAPISLESSCKRCLNSGIIYLHHLIGAQDNVTLSTCRDATFVALANQDGNVSPVDMASCFFGVQGLNMPPVNVSEPFLQSHTPAASPSVPLTEAPSRHVVALPEHHHHPYHLTLVPVVGIAVMTMAMLLVVILILLIHRKRKELKDTDTATGISKDTFPPLPGRKCQEGPSSMFRRFSYKETKIATDNFSLVLGKGGFGTVYRAEFSADFVVAVKRMNKVSGQGEDEFCREMELLGRLHHRHLVALRGFCIEKRERFLMYEHMENGSLKDHLHSPGRTPLSWQRRIQIAIDVANALEYLHFYCDPPLFHQDINSSNIFLDENFVAKVSNFGPAHVSRSGSISFEPVSTDIPGSLGYVDPEFAVTQELTDKSDIYSYGVLLLELVTGRCAVQENNTLLEWSQKFMATDSKLPELVDPVIRNSFDLKQLQVIVGIIQWCTRSVGEARPSVKQVLRMLYERLDAEHCKFVRAIEEDDEGGHTIERINEGMAHQNMIPHSGEPTCLQSSSSTSISNCSQSLLLESGSPESPPGIFSL</sequence>
<reference evidence="8" key="1">
    <citation type="submission" date="2015-07" db="EMBL/GenBank/DDBJ databases">
        <title>Transcriptome Assembly of Anthurium amnicola.</title>
        <authorList>
            <person name="Suzuki J."/>
        </authorList>
    </citation>
    <scope>NUCLEOTIDE SEQUENCE</scope>
</reference>
<evidence type="ECO:0000256" key="1">
    <source>
        <dbReference type="ARBA" id="ARBA00022741"/>
    </source>
</evidence>
<evidence type="ECO:0000256" key="4">
    <source>
        <dbReference type="SAM" id="MobiDB-lite"/>
    </source>
</evidence>
<proteinExistence type="predicted"/>
<keyword evidence="8" id="KW-0808">Transferase</keyword>
<evidence type="ECO:0000256" key="5">
    <source>
        <dbReference type="SAM" id="Phobius"/>
    </source>
</evidence>
<evidence type="ECO:0000313" key="8">
    <source>
        <dbReference type="EMBL" id="JAT46690.1"/>
    </source>
</evidence>
<protein>
    <submittedName>
        <fullName evidence="8">Putative receptor-like protein kinase At1g49730</fullName>
    </submittedName>
</protein>
<feature type="transmembrane region" description="Helical" evidence="5">
    <location>
        <begin position="254"/>
        <end position="277"/>
    </location>
</feature>
<dbReference type="PANTHER" id="PTHR47989:SF36">
    <property type="entry name" value="PROTEIN KINASE DOMAIN-CONTAINING PROTEIN"/>
    <property type="match status" value="1"/>
</dbReference>
<dbReference type="PANTHER" id="PTHR47989">
    <property type="entry name" value="OS01G0750732 PROTEIN"/>
    <property type="match status" value="1"/>
</dbReference>
<dbReference type="InterPro" id="IPR043891">
    <property type="entry name" value="SPARK"/>
</dbReference>
<evidence type="ECO:0000259" key="7">
    <source>
        <dbReference type="PROSITE" id="PS50011"/>
    </source>
</evidence>
<evidence type="ECO:0000256" key="2">
    <source>
        <dbReference type="ARBA" id="ARBA00022840"/>
    </source>
</evidence>
<dbReference type="GO" id="GO:0005524">
    <property type="term" value="F:ATP binding"/>
    <property type="evidence" value="ECO:0007669"/>
    <property type="project" value="UniProtKB-UniRule"/>
</dbReference>
<dbReference type="Pfam" id="PF19160">
    <property type="entry name" value="SPARK"/>
    <property type="match status" value="1"/>
</dbReference>
<keyword evidence="8" id="KW-0675">Receptor</keyword>
<keyword evidence="6" id="KW-0732">Signal</keyword>
<dbReference type="FunFam" id="1.10.510.10:FF:000381">
    <property type="entry name" value="Putative receptor-like protein kinase"/>
    <property type="match status" value="1"/>
</dbReference>
<dbReference type="AlphaFoldDB" id="A0A1D1XWF4"/>
<gene>
    <name evidence="8" type="primary">At1g49730_14</name>
    <name evidence="8" type="ORF">g.120163</name>
</gene>
<feature type="domain" description="Protein kinase" evidence="7">
    <location>
        <begin position="327"/>
        <end position="599"/>
    </location>
</feature>
<dbReference type="InterPro" id="IPR000719">
    <property type="entry name" value="Prot_kinase_dom"/>
</dbReference>
<keyword evidence="8" id="KW-0418">Kinase</keyword>
<dbReference type="EMBL" id="GDJX01021246">
    <property type="protein sequence ID" value="JAT46690.1"/>
    <property type="molecule type" value="Transcribed_RNA"/>
</dbReference>
<dbReference type="PROSITE" id="PS00107">
    <property type="entry name" value="PROTEIN_KINASE_ATP"/>
    <property type="match status" value="1"/>
</dbReference>
<evidence type="ECO:0000256" key="6">
    <source>
        <dbReference type="SAM" id="SignalP"/>
    </source>
</evidence>
<feature type="region of interest" description="Disordered" evidence="4">
    <location>
        <begin position="286"/>
        <end position="309"/>
    </location>
</feature>
<organism evidence="8">
    <name type="scientific">Anthurium amnicola</name>
    <dbReference type="NCBI Taxonomy" id="1678845"/>
    <lineage>
        <taxon>Eukaryota</taxon>
        <taxon>Viridiplantae</taxon>
        <taxon>Streptophyta</taxon>
        <taxon>Embryophyta</taxon>
        <taxon>Tracheophyta</taxon>
        <taxon>Spermatophyta</taxon>
        <taxon>Magnoliopsida</taxon>
        <taxon>Liliopsida</taxon>
        <taxon>Araceae</taxon>
        <taxon>Pothoideae</taxon>
        <taxon>Potheae</taxon>
        <taxon>Anthurium</taxon>
    </lineage>
</organism>
<dbReference type="InterPro" id="IPR017441">
    <property type="entry name" value="Protein_kinase_ATP_BS"/>
</dbReference>
<keyword evidence="5" id="KW-0472">Membrane</keyword>
<dbReference type="Gene3D" id="1.10.510.10">
    <property type="entry name" value="Transferase(Phosphotransferase) domain 1"/>
    <property type="match status" value="1"/>
</dbReference>
<feature type="chain" id="PRO_5008899774" evidence="6">
    <location>
        <begin position="19"/>
        <end position="673"/>
    </location>
</feature>
<name>A0A1D1XWF4_9ARAE</name>
<dbReference type="PROSITE" id="PS50011">
    <property type="entry name" value="PROTEIN_KINASE_DOM"/>
    <property type="match status" value="1"/>
</dbReference>
<dbReference type="Gene3D" id="3.30.200.20">
    <property type="entry name" value="Phosphorylase Kinase, domain 1"/>
    <property type="match status" value="1"/>
</dbReference>
<dbReference type="GO" id="GO:0004672">
    <property type="term" value="F:protein kinase activity"/>
    <property type="evidence" value="ECO:0007669"/>
    <property type="project" value="InterPro"/>
</dbReference>
<keyword evidence="2 3" id="KW-0067">ATP-binding</keyword>